<dbReference type="KEGG" id="bfo:118415714"/>
<name>A0A9J7L4U0_BRAFL</name>
<organism evidence="4 5">
    <name type="scientific">Branchiostoma floridae</name>
    <name type="common">Florida lancelet</name>
    <name type="synonym">Amphioxus</name>
    <dbReference type="NCBI Taxonomy" id="7739"/>
    <lineage>
        <taxon>Eukaryota</taxon>
        <taxon>Metazoa</taxon>
        <taxon>Chordata</taxon>
        <taxon>Cephalochordata</taxon>
        <taxon>Leptocardii</taxon>
        <taxon>Amphioxiformes</taxon>
        <taxon>Branchiostomatidae</taxon>
        <taxon>Branchiostoma</taxon>
    </lineage>
</organism>
<sequence length="686" mass="77490">MDDIPQLQEKVHKLKEELRNNEADLHMAAHAGKQLLEQNSELQLQLEGLHKDYTKKIEALEQEKYSLQLKLETLRGQLEAQMTDLDIQRRDDARKETQLREQLQTEHAQRVKTLTDQIRDLKTSQEEAAMLEQQLRDKVEQQEQLLSEAQSQRRDPNMSVSLTEDSMALQLELDQLRTDKTNLGLQLRDSEDIVQQLRFSLDKLQETSAALKHELQEAEGKATGYYNALEKSREDILGLEAQIEALKLQSVDPNSRGNSLFAEVEDRRVAVEKKMITLKVQHESLKKQHLATKQQLQKLKAQFAALLQMGGGRADASQVQRLEQALSQSRAETQVLSNKLKVAERQLEMVENNPRKAFEQYQSNFTELGGRKDYAAFLEDRLKESKEETKKVKAQLDQQKFLQMADKDRLLHCERKLYEAESKAESLHGQNMKLLVQLEDMKLKYQPELLDNSKVRTGRLEKIPLGKTKEKTAATTATNLDKGTAGKTARDSTVGGAVKNSTYTAAKTMGSHIITESYMKNSMVTTATKLAPSSTVENVSKDGTDSARTGEKGNSSDVPDSAVPCKGVRGSCNSEAAKENSHTNSDSNNVSTQNIQVEKQVEIKEELKVETDEFVSSRKVRFEAPIQTVGRMSMIGRRRCDSDDDDDDDDYDNEGTSRVSRPIGRGRKSHKVVHVPSDGKPECKQQ</sequence>
<gene>
    <name evidence="5" type="primary">LOC118415714</name>
</gene>
<accession>A0A9J7L4U0</accession>
<feature type="compositionally biased region" description="Polar residues" evidence="3">
    <location>
        <begin position="582"/>
        <end position="595"/>
    </location>
</feature>
<dbReference type="GO" id="GO:0043515">
    <property type="term" value="F:kinetochore binding"/>
    <property type="evidence" value="ECO:0000318"/>
    <property type="project" value="GO_Central"/>
</dbReference>
<feature type="coiled-coil region" evidence="2">
    <location>
        <begin position="187"/>
        <end position="249"/>
    </location>
</feature>
<dbReference type="PANTHER" id="PTHR32123:SF9">
    <property type="entry name" value="PROTEIN SPINDLY"/>
    <property type="match status" value="1"/>
</dbReference>
<reference evidence="4" key="1">
    <citation type="journal article" date="2020" name="Nat. Ecol. Evol.">
        <title>Deeply conserved synteny resolves early events in vertebrate evolution.</title>
        <authorList>
            <person name="Simakov O."/>
            <person name="Marletaz F."/>
            <person name="Yue J.X."/>
            <person name="O'Connell B."/>
            <person name="Jenkins J."/>
            <person name="Brandt A."/>
            <person name="Calef R."/>
            <person name="Tung C.H."/>
            <person name="Huang T.K."/>
            <person name="Schmutz J."/>
            <person name="Satoh N."/>
            <person name="Yu J.K."/>
            <person name="Putnam N.H."/>
            <person name="Green R.E."/>
            <person name="Rokhsar D.S."/>
        </authorList>
    </citation>
    <scope>NUCLEOTIDE SEQUENCE [LARGE SCALE GENOMIC DNA]</scope>
    <source>
        <strain evidence="4">S238N-H82</strain>
    </source>
</reference>
<feature type="coiled-coil region" evidence="2">
    <location>
        <begin position="282"/>
        <end position="399"/>
    </location>
</feature>
<evidence type="ECO:0000256" key="2">
    <source>
        <dbReference type="SAM" id="Coils"/>
    </source>
</evidence>
<feature type="coiled-coil region" evidence="2">
    <location>
        <begin position="4"/>
        <end position="77"/>
    </location>
</feature>
<keyword evidence="1 2" id="KW-0175">Coiled coil</keyword>
<dbReference type="PANTHER" id="PTHR32123">
    <property type="entry name" value="BICD FAMILY-LIKE CARGO ADAPTER"/>
    <property type="match status" value="1"/>
</dbReference>
<dbReference type="Proteomes" id="UP000001554">
    <property type="component" value="Chromosome 5"/>
</dbReference>
<dbReference type="OMA" id="NANECNQ"/>
<dbReference type="GO" id="GO:0034501">
    <property type="term" value="P:protein localization to kinetochore"/>
    <property type="evidence" value="ECO:0000318"/>
    <property type="project" value="GO_Central"/>
</dbReference>
<feature type="region of interest" description="Disordered" evidence="3">
    <location>
        <begin position="632"/>
        <end position="686"/>
    </location>
</feature>
<dbReference type="GO" id="GO:0007080">
    <property type="term" value="P:mitotic metaphase chromosome alignment"/>
    <property type="evidence" value="ECO:0000318"/>
    <property type="project" value="GO_Central"/>
</dbReference>
<dbReference type="OrthoDB" id="2121607at2759"/>
<reference evidence="5" key="2">
    <citation type="submission" date="2025-08" db="UniProtKB">
        <authorList>
            <consortium name="RefSeq"/>
        </authorList>
    </citation>
    <scope>IDENTIFICATION</scope>
    <source>
        <strain evidence="5">S238N-H82</strain>
        <tissue evidence="5">Testes</tissue>
    </source>
</reference>
<evidence type="ECO:0000256" key="1">
    <source>
        <dbReference type="ARBA" id="ARBA00023054"/>
    </source>
</evidence>
<proteinExistence type="predicted"/>
<dbReference type="GeneID" id="118415714"/>
<dbReference type="AlphaFoldDB" id="A0A9J7L4U0"/>
<dbReference type="GO" id="GO:0000922">
    <property type="term" value="C:spindle pole"/>
    <property type="evidence" value="ECO:0000318"/>
    <property type="project" value="GO_Central"/>
</dbReference>
<protein>
    <submittedName>
        <fullName evidence="5">Protein Spindly-A-like</fullName>
    </submittedName>
</protein>
<feature type="coiled-coil region" evidence="2">
    <location>
        <begin position="114"/>
        <end position="152"/>
    </location>
</feature>
<dbReference type="InterPro" id="IPR051149">
    <property type="entry name" value="Spindly/BICDR_Dynein_Adapter"/>
</dbReference>
<feature type="compositionally biased region" description="Acidic residues" evidence="3">
    <location>
        <begin position="642"/>
        <end position="653"/>
    </location>
</feature>
<feature type="compositionally biased region" description="Basic and acidic residues" evidence="3">
    <location>
        <begin position="539"/>
        <end position="551"/>
    </location>
</feature>
<dbReference type="GO" id="GO:0000940">
    <property type="term" value="C:outer kinetochore"/>
    <property type="evidence" value="ECO:0000318"/>
    <property type="project" value="GO_Central"/>
</dbReference>
<evidence type="ECO:0000313" key="4">
    <source>
        <dbReference type="Proteomes" id="UP000001554"/>
    </source>
</evidence>
<feature type="compositionally biased region" description="Basic residues" evidence="3">
    <location>
        <begin position="664"/>
        <end position="673"/>
    </location>
</feature>
<evidence type="ECO:0000313" key="5">
    <source>
        <dbReference type="RefSeq" id="XP_035676359.1"/>
    </source>
</evidence>
<dbReference type="RefSeq" id="XP_035676359.1">
    <property type="nucleotide sequence ID" value="XM_035820466.1"/>
</dbReference>
<keyword evidence="4" id="KW-1185">Reference proteome</keyword>
<dbReference type="GO" id="GO:0000132">
    <property type="term" value="P:establishment of mitotic spindle orientation"/>
    <property type="evidence" value="ECO:0000318"/>
    <property type="project" value="GO_Central"/>
</dbReference>
<evidence type="ECO:0000256" key="3">
    <source>
        <dbReference type="SAM" id="MobiDB-lite"/>
    </source>
</evidence>
<feature type="compositionally biased region" description="Basic and acidic residues" evidence="3">
    <location>
        <begin position="677"/>
        <end position="686"/>
    </location>
</feature>
<feature type="region of interest" description="Disordered" evidence="3">
    <location>
        <begin position="532"/>
        <end position="595"/>
    </location>
</feature>